<feature type="chain" id="PRO_5045179995" evidence="1">
    <location>
        <begin position="24"/>
        <end position="783"/>
    </location>
</feature>
<dbReference type="InterPro" id="IPR047971">
    <property type="entry name" value="ExeM-like"/>
</dbReference>
<evidence type="ECO:0000256" key="1">
    <source>
        <dbReference type="SAM" id="SignalP"/>
    </source>
</evidence>
<keyword evidence="4" id="KW-1185">Reference proteome</keyword>
<dbReference type="InterPro" id="IPR001322">
    <property type="entry name" value="Lamin_tail_dom"/>
</dbReference>
<dbReference type="PANTHER" id="PTHR42834:SF1">
    <property type="entry name" value="ENDONUCLEASE_EXONUCLEASE_PHOSPHATASE FAMILY PROTEIN (AFU_ORTHOLOGUE AFUA_3G09210)"/>
    <property type="match status" value="1"/>
</dbReference>
<proteinExistence type="predicted"/>
<feature type="signal peptide" evidence="1">
    <location>
        <begin position="1"/>
        <end position="23"/>
    </location>
</feature>
<evidence type="ECO:0000259" key="2">
    <source>
        <dbReference type="PROSITE" id="PS51841"/>
    </source>
</evidence>
<keyword evidence="3" id="KW-0378">Hydrolase</keyword>
<keyword evidence="1" id="KW-0732">Signal</keyword>
<dbReference type="GO" id="GO:0004519">
    <property type="term" value="F:endonuclease activity"/>
    <property type="evidence" value="ECO:0007669"/>
    <property type="project" value="UniProtKB-KW"/>
</dbReference>
<keyword evidence="3" id="KW-0540">Nuclease</keyword>
<dbReference type="Gene3D" id="3.60.10.10">
    <property type="entry name" value="Endonuclease/exonuclease/phosphatase"/>
    <property type="match status" value="1"/>
</dbReference>
<dbReference type="PROSITE" id="PS51841">
    <property type="entry name" value="LTD"/>
    <property type="match status" value="1"/>
</dbReference>
<dbReference type="RefSeq" id="WP_380687504.1">
    <property type="nucleotide sequence ID" value="NZ_JBHRSS010000003.1"/>
</dbReference>
<dbReference type="Proteomes" id="UP001595462">
    <property type="component" value="Unassembled WGS sequence"/>
</dbReference>
<dbReference type="Pfam" id="PF00932">
    <property type="entry name" value="LTD"/>
    <property type="match status" value="1"/>
</dbReference>
<feature type="domain" description="LTD" evidence="2">
    <location>
        <begin position="15"/>
        <end position="136"/>
    </location>
</feature>
<dbReference type="PANTHER" id="PTHR42834">
    <property type="entry name" value="ENDONUCLEASE/EXONUCLEASE/PHOSPHATASE FAMILY PROTEIN (AFU_ORTHOLOGUE AFUA_3G09210)"/>
    <property type="match status" value="1"/>
</dbReference>
<evidence type="ECO:0000313" key="3">
    <source>
        <dbReference type="EMBL" id="MFC3103454.1"/>
    </source>
</evidence>
<gene>
    <name evidence="3" type="ORF">ACFOSU_06085</name>
</gene>
<dbReference type="EMBL" id="JBHRSS010000003">
    <property type="protein sequence ID" value="MFC3103454.1"/>
    <property type="molecule type" value="Genomic_DNA"/>
</dbReference>
<dbReference type="CDD" id="cd10283">
    <property type="entry name" value="MnuA_DNase1-like"/>
    <property type="match status" value="1"/>
</dbReference>
<comment type="caution">
    <text evidence="3">The sequence shown here is derived from an EMBL/GenBank/DDBJ whole genome shotgun (WGS) entry which is preliminary data.</text>
</comment>
<protein>
    <submittedName>
        <fullName evidence="3">ExeM/NucH family extracellular endonuclease</fullName>
    </submittedName>
</protein>
<keyword evidence="3" id="KW-0255">Endonuclease</keyword>
<dbReference type="Pfam" id="PF03372">
    <property type="entry name" value="Exo_endo_phos"/>
    <property type="match status" value="1"/>
</dbReference>
<dbReference type="InterPro" id="IPR005135">
    <property type="entry name" value="Endo/exonuclease/phosphatase"/>
</dbReference>
<accession>A0ABV7ENH9</accession>
<dbReference type="InterPro" id="IPR036691">
    <property type="entry name" value="Endo/exonu/phosph_ase_sf"/>
</dbReference>
<sequence>MTIARRSVLLALALSATTSVAQAAPSLFFSEYVEGSSYNKSLEIFNPTDAPADLDDYAIAIYFNGSADAGATIPLSGTLDAGDTFVFADQRSDASILAVADQTYGGSLFNGDDAVVLLQNGAPVDVIGQIGVDPGSAWGTGGVTTQNHTLRRNTSITSGRMNGNTAFDPADEFSGFAVNSFADLGSFGATEPPPMVAFGSCGDPATPIHAIQGSDDNSPLQNEMHVVEAIVTAPYPGNDGLDGLFVQAADNERDSDPQTSEGLFVFTGDSDSLSPDMFAAGQRIRIRGQVSEFNGLTELKRADQAAICGTGFTVSPSLLALPFRDTTAPEALEGMRVTLNQTLTVSGTYTLGRFGEVVLSAGGRLQTPTNAVPPGVPAQALAALNARNRLVLDDGMSTENPEPVIYPAPRLTALNTLRTGDTVTNIDGVLSYGFGDWRVQPVTAPIFDPVNPRPTAADLPTGGNMRVASFNVLNFFNGDGQGGGFPTERGADTENELNRQRAKLVSAITAIDADVIGLMEIENDGYGSNSAIQDLVDSLNQASPRGEQYAFVDPGTPRLGTDAIAVGLIYDSSRVRPIGDPATLTTTPFVTGNRQPLARTFATAEDGRVTVVVNHLKSKGSCPSEDDPNAAQGDGQGCWNLLRSQAASDEAGWLASDPTGGETDNVLVIGDLNAYTQEDPITAFAQSGYSALLKRANGTAATTYVFDAQSGALDHALASSALRSQVIAAEPFHINADEPTSLDYNVEFKSASQVTDFYSPGPYRASDHDPVVTQLDLAPAPRQ</sequence>
<dbReference type="CDD" id="cd04486">
    <property type="entry name" value="YhcR_OBF_like"/>
    <property type="match status" value="1"/>
</dbReference>
<name>A0ABV7ENH9_9GAMM</name>
<dbReference type="NCBIfam" id="NF033681">
    <property type="entry name" value="ExeM_NucH_DNase"/>
    <property type="match status" value="1"/>
</dbReference>
<reference evidence="4" key="1">
    <citation type="journal article" date="2019" name="Int. J. Syst. Evol. Microbiol.">
        <title>The Global Catalogue of Microorganisms (GCM) 10K type strain sequencing project: providing services to taxonomists for standard genome sequencing and annotation.</title>
        <authorList>
            <consortium name="The Broad Institute Genomics Platform"/>
            <consortium name="The Broad Institute Genome Sequencing Center for Infectious Disease"/>
            <person name="Wu L."/>
            <person name="Ma J."/>
        </authorList>
    </citation>
    <scope>NUCLEOTIDE SEQUENCE [LARGE SCALE GENOMIC DNA]</scope>
    <source>
        <strain evidence="4">KCTC 52640</strain>
    </source>
</reference>
<dbReference type="SUPFAM" id="SSF56219">
    <property type="entry name" value="DNase I-like"/>
    <property type="match status" value="1"/>
</dbReference>
<evidence type="ECO:0000313" key="4">
    <source>
        <dbReference type="Proteomes" id="UP001595462"/>
    </source>
</evidence>
<organism evidence="3 4">
    <name type="scientific">Salinisphaera aquimarina</name>
    <dbReference type="NCBI Taxonomy" id="2094031"/>
    <lineage>
        <taxon>Bacteria</taxon>
        <taxon>Pseudomonadati</taxon>
        <taxon>Pseudomonadota</taxon>
        <taxon>Gammaproteobacteria</taxon>
        <taxon>Salinisphaerales</taxon>
        <taxon>Salinisphaeraceae</taxon>
        <taxon>Salinisphaera</taxon>
    </lineage>
</organism>